<reference evidence="2 5" key="3">
    <citation type="submission" date="2018-08" db="EMBL/GenBank/DDBJ databases">
        <title>A genome reference for cultivated species of the human gut microbiota.</title>
        <authorList>
            <person name="Zou Y."/>
            <person name="Xue W."/>
            <person name="Luo G."/>
        </authorList>
    </citation>
    <scope>NUCLEOTIDE SEQUENCE [LARGE SCALE GENOMIC DNA]</scope>
    <source>
        <strain evidence="2 5">OF03-9BH</strain>
    </source>
</reference>
<feature type="transmembrane region" description="Helical" evidence="1">
    <location>
        <begin position="6"/>
        <end position="25"/>
    </location>
</feature>
<dbReference type="OrthoDB" id="1034758at2"/>
<name>A0A1M6M272_9BACE</name>
<reference evidence="3" key="2">
    <citation type="submission" date="2016-11" db="EMBL/GenBank/DDBJ databases">
        <authorList>
            <person name="Jaros S."/>
            <person name="Januszkiewicz K."/>
            <person name="Wedrychowicz H."/>
        </authorList>
    </citation>
    <scope>NUCLEOTIDE SEQUENCE [LARGE SCALE GENOMIC DNA]</scope>
    <source>
        <strain evidence="3">DSM 26884</strain>
    </source>
</reference>
<dbReference type="Pfam" id="PF20064">
    <property type="entry name" value="DUF6463"/>
    <property type="match status" value="1"/>
</dbReference>
<organism evidence="3 4">
    <name type="scientific">Bacteroides stercorirosoris</name>
    <dbReference type="NCBI Taxonomy" id="871324"/>
    <lineage>
        <taxon>Bacteria</taxon>
        <taxon>Pseudomonadati</taxon>
        <taxon>Bacteroidota</taxon>
        <taxon>Bacteroidia</taxon>
        <taxon>Bacteroidales</taxon>
        <taxon>Bacteroidaceae</taxon>
        <taxon>Bacteroides</taxon>
    </lineage>
</organism>
<feature type="transmembrane region" description="Helical" evidence="1">
    <location>
        <begin position="82"/>
        <end position="115"/>
    </location>
</feature>
<dbReference type="EMBL" id="FQZN01000060">
    <property type="protein sequence ID" value="SHJ77574.1"/>
    <property type="molecule type" value="Genomic_DNA"/>
</dbReference>
<dbReference type="AlphaFoldDB" id="A0A1M6M272"/>
<evidence type="ECO:0000313" key="2">
    <source>
        <dbReference type="EMBL" id="RGX79037.1"/>
    </source>
</evidence>
<keyword evidence="1" id="KW-1133">Transmembrane helix</keyword>
<sequence length="120" mass="13678">MKLWKYSGTFLVITGIIHTIYALLLGKEEFADMIKDGFINSTGDNYNRAFALWFLVCGIILVLWGQTLQYYIQKEHKPAPLFLGYCILVFTVVGCIAEPISGFWLFLPQALIIIAANRKR</sequence>
<dbReference type="GeneID" id="92714873"/>
<evidence type="ECO:0000256" key="1">
    <source>
        <dbReference type="SAM" id="Phobius"/>
    </source>
</evidence>
<evidence type="ECO:0000313" key="4">
    <source>
        <dbReference type="Proteomes" id="UP000184192"/>
    </source>
</evidence>
<proteinExistence type="predicted"/>
<dbReference type="RefSeq" id="WP_025835470.1">
    <property type="nucleotide sequence ID" value="NZ_CABMFG010000012.1"/>
</dbReference>
<gene>
    <name evidence="2" type="ORF">DXA68_09840</name>
    <name evidence="3" type="ORF">SAMN05444350_16013</name>
</gene>
<evidence type="ECO:0000313" key="5">
    <source>
        <dbReference type="Proteomes" id="UP000286075"/>
    </source>
</evidence>
<keyword evidence="1" id="KW-0472">Membrane</keyword>
<keyword evidence="4" id="KW-1185">Reference proteome</keyword>
<dbReference type="EMBL" id="QSCF01000012">
    <property type="protein sequence ID" value="RGX79037.1"/>
    <property type="molecule type" value="Genomic_DNA"/>
</dbReference>
<accession>A0A1M6M272</accession>
<dbReference type="Proteomes" id="UP000286075">
    <property type="component" value="Unassembled WGS sequence"/>
</dbReference>
<keyword evidence="1" id="KW-0812">Transmembrane</keyword>
<protein>
    <recommendedName>
        <fullName evidence="6">DUF4064 domain-containing protein</fullName>
    </recommendedName>
</protein>
<evidence type="ECO:0000313" key="3">
    <source>
        <dbReference type="EMBL" id="SHJ77574.1"/>
    </source>
</evidence>
<dbReference type="Proteomes" id="UP000184192">
    <property type="component" value="Unassembled WGS sequence"/>
</dbReference>
<feature type="transmembrane region" description="Helical" evidence="1">
    <location>
        <begin position="46"/>
        <end position="67"/>
    </location>
</feature>
<evidence type="ECO:0008006" key="6">
    <source>
        <dbReference type="Google" id="ProtNLM"/>
    </source>
</evidence>
<reference evidence="4" key="1">
    <citation type="submission" date="2016-11" db="EMBL/GenBank/DDBJ databases">
        <authorList>
            <person name="Varghese N."/>
            <person name="Submissions S."/>
        </authorList>
    </citation>
    <scope>NUCLEOTIDE SEQUENCE [LARGE SCALE GENOMIC DNA]</scope>
    <source>
        <strain evidence="4">DSM 26884</strain>
    </source>
</reference>
<dbReference type="InterPro" id="IPR045590">
    <property type="entry name" value="DUF6463"/>
</dbReference>